<evidence type="ECO:0000256" key="12">
    <source>
        <dbReference type="RuleBase" id="RU000492"/>
    </source>
</evidence>
<dbReference type="GO" id="GO:0003723">
    <property type="term" value="F:RNA binding"/>
    <property type="evidence" value="ECO:0007669"/>
    <property type="project" value="UniProtKB-KW"/>
</dbReference>
<evidence type="ECO:0000256" key="13">
    <source>
        <dbReference type="SAM" id="MobiDB-lite"/>
    </source>
</evidence>
<dbReference type="PROSITE" id="PS00039">
    <property type="entry name" value="DEAD_ATP_HELICASE"/>
    <property type="match status" value="1"/>
</dbReference>
<dbReference type="GO" id="GO:0005524">
    <property type="term" value="F:ATP binding"/>
    <property type="evidence" value="ECO:0007669"/>
    <property type="project" value="UniProtKB-KW"/>
</dbReference>
<dbReference type="OrthoDB" id="10261904at2759"/>
<keyword evidence="3 12" id="KW-0378">Hydrolase</keyword>
<feature type="domain" description="DEAD-box RNA helicase Q" evidence="16">
    <location>
        <begin position="105"/>
        <end position="133"/>
    </location>
</feature>
<evidence type="ECO:0000313" key="18">
    <source>
        <dbReference type="Proteomes" id="UP000320333"/>
    </source>
</evidence>
<evidence type="ECO:0000256" key="2">
    <source>
        <dbReference type="ARBA" id="ARBA00022741"/>
    </source>
</evidence>
<keyword evidence="18" id="KW-1185">Reference proteome</keyword>
<feature type="short sequence motif" description="Q motif" evidence="11">
    <location>
        <begin position="105"/>
        <end position="133"/>
    </location>
</feature>
<evidence type="ECO:0000256" key="7">
    <source>
        <dbReference type="ARBA" id="ARBA00023242"/>
    </source>
</evidence>
<dbReference type="STRING" id="246404.A0A507FRR1"/>
<organism evidence="17 18">
    <name type="scientific">Chytriomyces confervae</name>
    <dbReference type="NCBI Taxonomy" id="246404"/>
    <lineage>
        <taxon>Eukaryota</taxon>
        <taxon>Fungi</taxon>
        <taxon>Fungi incertae sedis</taxon>
        <taxon>Chytridiomycota</taxon>
        <taxon>Chytridiomycota incertae sedis</taxon>
        <taxon>Chytridiomycetes</taxon>
        <taxon>Chytridiales</taxon>
        <taxon>Chytriomycetaceae</taxon>
        <taxon>Chytriomyces</taxon>
    </lineage>
</organism>
<evidence type="ECO:0000259" key="14">
    <source>
        <dbReference type="PROSITE" id="PS51192"/>
    </source>
</evidence>
<feature type="domain" description="Helicase C-terminal" evidence="15">
    <location>
        <begin position="334"/>
        <end position="478"/>
    </location>
</feature>
<comment type="caution">
    <text evidence="17">The sequence shown here is derived from an EMBL/GenBank/DDBJ whole genome shotgun (WGS) entry which is preliminary data.</text>
</comment>
<evidence type="ECO:0000256" key="4">
    <source>
        <dbReference type="ARBA" id="ARBA00022806"/>
    </source>
</evidence>
<feature type="region of interest" description="Disordered" evidence="13">
    <location>
        <begin position="1"/>
        <end position="88"/>
    </location>
</feature>
<feature type="compositionally biased region" description="Gly residues" evidence="13">
    <location>
        <begin position="544"/>
        <end position="557"/>
    </location>
</feature>
<feature type="domain" description="Helicase ATP-binding" evidence="14">
    <location>
        <begin position="136"/>
        <end position="307"/>
    </location>
</feature>
<evidence type="ECO:0000256" key="3">
    <source>
        <dbReference type="ARBA" id="ARBA00022801"/>
    </source>
</evidence>
<dbReference type="EMBL" id="QEAP01000007">
    <property type="protein sequence ID" value="TPX78175.1"/>
    <property type="molecule type" value="Genomic_DNA"/>
</dbReference>
<comment type="subcellular location">
    <subcellularLocation>
        <location evidence="1">Nucleus</location>
    </subcellularLocation>
</comment>
<dbReference type="InterPro" id="IPR050079">
    <property type="entry name" value="DEAD_box_RNA_helicase"/>
</dbReference>
<dbReference type="FunFam" id="3.40.50.300:FF:000681">
    <property type="entry name" value="probable ATP-dependent RNA helicase DDX47"/>
    <property type="match status" value="1"/>
</dbReference>
<evidence type="ECO:0000256" key="8">
    <source>
        <dbReference type="ARBA" id="ARBA00024350"/>
    </source>
</evidence>
<keyword evidence="5 12" id="KW-0067">ATP-binding</keyword>
<dbReference type="SUPFAM" id="SSF52540">
    <property type="entry name" value="P-loop containing nucleoside triphosphate hydrolases"/>
    <property type="match status" value="1"/>
</dbReference>
<dbReference type="GO" id="GO:0005829">
    <property type="term" value="C:cytosol"/>
    <property type="evidence" value="ECO:0007669"/>
    <property type="project" value="TreeGrafter"/>
</dbReference>
<comment type="similarity">
    <text evidence="8">Belongs to the DEAD box helicase family. DDX47/RRP3 subfamily.</text>
</comment>
<dbReference type="GO" id="GO:0003724">
    <property type="term" value="F:RNA helicase activity"/>
    <property type="evidence" value="ECO:0007669"/>
    <property type="project" value="InterPro"/>
</dbReference>
<evidence type="ECO:0000256" key="11">
    <source>
        <dbReference type="PROSITE-ProRule" id="PRU00552"/>
    </source>
</evidence>
<dbReference type="PROSITE" id="PS51192">
    <property type="entry name" value="HELICASE_ATP_BIND_1"/>
    <property type="match status" value="1"/>
</dbReference>
<dbReference type="GO" id="GO:0005634">
    <property type="term" value="C:nucleus"/>
    <property type="evidence" value="ECO:0007669"/>
    <property type="project" value="UniProtKB-SubCell"/>
</dbReference>
<dbReference type="PANTHER" id="PTHR47959:SF20">
    <property type="entry name" value="RNA HELICASE"/>
    <property type="match status" value="1"/>
</dbReference>
<proteinExistence type="inferred from homology"/>
<dbReference type="AlphaFoldDB" id="A0A507FRR1"/>
<dbReference type="Pfam" id="PF00270">
    <property type="entry name" value="DEAD"/>
    <property type="match status" value="1"/>
</dbReference>
<dbReference type="InterPro" id="IPR011545">
    <property type="entry name" value="DEAD/DEAH_box_helicase_dom"/>
</dbReference>
<evidence type="ECO:0000256" key="5">
    <source>
        <dbReference type="ARBA" id="ARBA00022840"/>
    </source>
</evidence>
<evidence type="ECO:0000256" key="10">
    <source>
        <dbReference type="ARBA" id="ARBA00024398"/>
    </source>
</evidence>
<evidence type="ECO:0000256" key="6">
    <source>
        <dbReference type="ARBA" id="ARBA00022884"/>
    </source>
</evidence>
<evidence type="ECO:0000256" key="1">
    <source>
        <dbReference type="ARBA" id="ARBA00004123"/>
    </source>
</evidence>
<dbReference type="CDD" id="cd17954">
    <property type="entry name" value="DEADc_DDX47"/>
    <property type="match status" value="1"/>
</dbReference>
<feature type="compositionally biased region" description="Acidic residues" evidence="13">
    <location>
        <begin position="44"/>
        <end position="68"/>
    </location>
</feature>
<dbReference type="InterPro" id="IPR001650">
    <property type="entry name" value="Helicase_C-like"/>
</dbReference>
<evidence type="ECO:0000313" key="17">
    <source>
        <dbReference type="EMBL" id="TPX78175.1"/>
    </source>
</evidence>
<dbReference type="InterPro" id="IPR000629">
    <property type="entry name" value="RNA-helicase_DEAD-box_CS"/>
</dbReference>
<feature type="compositionally biased region" description="Basic and acidic residues" evidence="13">
    <location>
        <begin position="518"/>
        <end position="529"/>
    </location>
</feature>
<keyword evidence="7" id="KW-0539">Nucleus</keyword>
<evidence type="ECO:0000256" key="9">
    <source>
        <dbReference type="ARBA" id="ARBA00024394"/>
    </source>
</evidence>
<dbReference type="SMART" id="SM00490">
    <property type="entry name" value="HELICc"/>
    <property type="match status" value="1"/>
</dbReference>
<dbReference type="InterPro" id="IPR044765">
    <property type="entry name" value="DDX47/Rrp3_DEADc"/>
</dbReference>
<dbReference type="CDD" id="cd18787">
    <property type="entry name" value="SF2_C_DEAD"/>
    <property type="match status" value="1"/>
</dbReference>
<name>A0A507FRR1_9FUNG</name>
<accession>A0A507FRR1</accession>
<dbReference type="SMART" id="SM00487">
    <property type="entry name" value="DEXDc"/>
    <property type="match status" value="1"/>
</dbReference>
<dbReference type="InterPro" id="IPR027417">
    <property type="entry name" value="P-loop_NTPase"/>
</dbReference>
<evidence type="ECO:0000259" key="15">
    <source>
        <dbReference type="PROSITE" id="PS51194"/>
    </source>
</evidence>
<dbReference type="Gene3D" id="3.40.50.300">
    <property type="entry name" value="P-loop containing nucleotide triphosphate hydrolases"/>
    <property type="match status" value="2"/>
</dbReference>
<feature type="compositionally biased region" description="Low complexity" evidence="13">
    <location>
        <begin position="1"/>
        <end position="14"/>
    </location>
</feature>
<keyword evidence="6" id="KW-0694">RNA-binding</keyword>
<reference evidence="17 18" key="1">
    <citation type="journal article" date="2019" name="Sci. Rep.">
        <title>Comparative genomics of chytrid fungi reveal insights into the obligate biotrophic and pathogenic lifestyle of Synchytrium endobioticum.</title>
        <authorList>
            <person name="van de Vossenberg B.T.L.H."/>
            <person name="Warris S."/>
            <person name="Nguyen H.D.T."/>
            <person name="van Gent-Pelzer M.P.E."/>
            <person name="Joly D.L."/>
            <person name="van de Geest H.C."/>
            <person name="Bonants P.J.M."/>
            <person name="Smith D.S."/>
            <person name="Levesque C.A."/>
            <person name="van der Lee T.A.J."/>
        </authorList>
    </citation>
    <scope>NUCLEOTIDE SEQUENCE [LARGE SCALE GENOMIC DNA]</scope>
    <source>
        <strain evidence="17 18">CBS 675.73</strain>
    </source>
</reference>
<dbReference type="PROSITE" id="PS51194">
    <property type="entry name" value="HELICASE_CTER"/>
    <property type="match status" value="1"/>
</dbReference>
<dbReference type="InterPro" id="IPR014001">
    <property type="entry name" value="Helicase_ATP-bd"/>
</dbReference>
<feature type="region of interest" description="Disordered" evidence="13">
    <location>
        <begin position="518"/>
        <end position="566"/>
    </location>
</feature>
<dbReference type="PROSITE" id="PS51195">
    <property type="entry name" value="Q_MOTIF"/>
    <property type="match status" value="1"/>
</dbReference>
<dbReference type="InterPro" id="IPR014014">
    <property type="entry name" value="RNA_helicase_DEAD_Q_motif"/>
</dbReference>
<dbReference type="Pfam" id="PF00271">
    <property type="entry name" value="Helicase_C"/>
    <property type="match status" value="1"/>
</dbReference>
<sequence length="566" mass="62048">MAPTPTTKATAMVASAGVKRKATASSSAKKPAPTAKAVVAVSESSDDEGAEEAEEEEGEDNDEEEQTEEPSHHLIKAASKKSTNEDEEEIIHVDRELIEPEDENATFASLGLAPQLCEACEKLGFKKPSDIQIKSIPYALQGRDIIGLAQTGSGKTAAFALPILQALWNAPQPLFACVMAPTRELAFQISEQFEALGVTIGVRCAVIVGGMDMMSQSIALAKKPHIIICTPGRLVDHLENTKGFNLKQLKYLVMDEADRLLDLDFGAEIEKVLKVIPRERNTFLFSATMTTKVEKLQRASLSEPVKVSVATKYSTVSTLLQYYIFFPFKHKEAYLVYLLNELAGQTAIVFTLTCNSTQKLTLMLRNLGFEAVCLHGQMSQPKRLGALTKFKSGSRNILIATDVASRGLDIPSVDVVVNYDVPQSSKDYIHRVGRTARAGRSGKSVTLVTQYDIECYQRIEHALQKKLDEYPLGSDKNAVLMLQERVSEAVRFAHMQMKEEQMRERGANGRRGREIVSESMARGKDHDDEASAQNRLFKKPRADGVGGGSGGAKGKAGMGKPKPWKK</sequence>
<dbReference type="PANTHER" id="PTHR47959">
    <property type="entry name" value="ATP-DEPENDENT RNA HELICASE RHLE-RELATED"/>
    <property type="match status" value="1"/>
</dbReference>
<dbReference type="GO" id="GO:0016787">
    <property type="term" value="F:hydrolase activity"/>
    <property type="evidence" value="ECO:0007669"/>
    <property type="project" value="UniProtKB-KW"/>
</dbReference>
<feature type="compositionally biased region" description="Low complexity" evidence="13">
    <location>
        <begin position="23"/>
        <end position="43"/>
    </location>
</feature>
<keyword evidence="4 12" id="KW-0347">Helicase</keyword>
<keyword evidence="2 12" id="KW-0547">Nucleotide-binding</keyword>
<dbReference type="Proteomes" id="UP000320333">
    <property type="component" value="Unassembled WGS sequence"/>
</dbReference>
<gene>
    <name evidence="17" type="ORF">CcCBS67573_g00549</name>
</gene>
<evidence type="ECO:0000259" key="16">
    <source>
        <dbReference type="PROSITE" id="PS51195"/>
    </source>
</evidence>
<protein>
    <recommendedName>
        <fullName evidence="10">ATP-dependent rRNA helicase RRP3</fullName>
    </recommendedName>
    <alternativeName>
        <fullName evidence="9">ATP-dependent rRNA helicase rrp3</fullName>
    </alternativeName>
</protein>